<feature type="binding site" evidence="6">
    <location>
        <position position="220"/>
    </location>
    <ligand>
        <name>Mg(2+)</name>
        <dbReference type="ChEBI" id="CHEBI:18420"/>
    </ligand>
</feature>
<accession>A0A1I2IDW8</accession>
<keyword evidence="4 7" id="KW-0413">Isomerase</keyword>
<dbReference type="AlphaFoldDB" id="A0A1I2IDW8"/>
<dbReference type="EC" id="5.1.1.-" evidence="7"/>
<dbReference type="GO" id="GO:0006518">
    <property type="term" value="P:peptide metabolic process"/>
    <property type="evidence" value="ECO:0007669"/>
    <property type="project" value="UniProtKB-ARBA"/>
</dbReference>
<dbReference type="SUPFAM" id="SSF51604">
    <property type="entry name" value="Enolase C-terminal domain-like"/>
    <property type="match status" value="1"/>
</dbReference>
<dbReference type="InterPro" id="IPR029017">
    <property type="entry name" value="Enolase-like_N"/>
</dbReference>
<dbReference type="Gene3D" id="3.20.20.120">
    <property type="entry name" value="Enolase-like C-terminal domain"/>
    <property type="match status" value="1"/>
</dbReference>
<evidence type="ECO:0000313" key="9">
    <source>
        <dbReference type="EMBL" id="SFF39287.1"/>
    </source>
</evidence>
<dbReference type="SFLD" id="SFLDF00009">
    <property type="entry name" value="o-succinylbenzoate_synthase"/>
    <property type="match status" value="1"/>
</dbReference>
<evidence type="ECO:0000256" key="3">
    <source>
        <dbReference type="ARBA" id="ARBA00022842"/>
    </source>
</evidence>
<evidence type="ECO:0000256" key="7">
    <source>
        <dbReference type="RuleBase" id="RU366006"/>
    </source>
</evidence>
<dbReference type="Gene3D" id="3.30.390.10">
    <property type="entry name" value="Enolase-like, N-terminal domain"/>
    <property type="match status" value="1"/>
</dbReference>
<dbReference type="FunFam" id="3.30.390.10:FF:000009">
    <property type="entry name" value="Hydrophobic dipeptide epimerase"/>
    <property type="match status" value="1"/>
</dbReference>
<evidence type="ECO:0000256" key="5">
    <source>
        <dbReference type="PIRSR" id="PIRSR634603-1"/>
    </source>
</evidence>
<evidence type="ECO:0000256" key="6">
    <source>
        <dbReference type="PIRSR" id="PIRSR634603-3"/>
    </source>
</evidence>
<dbReference type="InterPro" id="IPR029065">
    <property type="entry name" value="Enolase_C-like"/>
</dbReference>
<dbReference type="GO" id="GO:0000287">
    <property type="term" value="F:magnesium ion binding"/>
    <property type="evidence" value="ECO:0007669"/>
    <property type="project" value="UniProtKB-ARBA"/>
</dbReference>
<evidence type="ECO:0000256" key="2">
    <source>
        <dbReference type="ARBA" id="ARBA00022723"/>
    </source>
</evidence>
<dbReference type="RefSeq" id="WP_245764081.1">
    <property type="nucleotide sequence ID" value="NZ_FONY01000030.1"/>
</dbReference>
<organism evidence="9 10">
    <name type="scientific">Thermoflexibacter ruber</name>
    <dbReference type="NCBI Taxonomy" id="1003"/>
    <lineage>
        <taxon>Bacteria</taxon>
        <taxon>Pseudomonadati</taxon>
        <taxon>Bacteroidota</taxon>
        <taxon>Cytophagia</taxon>
        <taxon>Cytophagales</taxon>
        <taxon>Thermoflexibacteraceae</taxon>
        <taxon>Thermoflexibacter</taxon>
    </lineage>
</organism>
<feature type="active site" description="Proton acceptor; specific for (R)-substrate epimerization" evidence="5">
    <location>
        <position position="166"/>
    </location>
</feature>
<protein>
    <recommendedName>
        <fullName evidence="7">Dipeptide epimerase</fullName>
        <ecNumber evidence="7">5.1.1.-</ecNumber>
    </recommendedName>
</protein>
<dbReference type="SFLD" id="SFLDG00180">
    <property type="entry name" value="muconate_cycloisomerase"/>
    <property type="match status" value="1"/>
</dbReference>
<feature type="binding site" evidence="6">
    <location>
        <position position="245"/>
    </location>
    <ligand>
        <name>Mg(2+)</name>
        <dbReference type="ChEBI" id="CHEBI:18420"/>
    </ligand>
</feature>
<evidence type="ECO:0000313" key="10">
    <source>
        <dbReference type="Proteomes" id="UP000199513"/>
    </source>
</evidence>
<gene>
    <name evidence="9" type="ORF">SAMN04488541_103038</name>
</gene>
<dbReference type="InterPro" id="IPR013342">
    <property type="entry name" value="Mandelate_racemase_C"/>
</dbReference>
<sequence length="371" mass="41254">MYQTIKITNIEIFKLNIPLKNPFIISLGTITDANNIIVKIHTNQGLYGIGEGCPYIYIVGETQQSDFEIAKQIAILLKNKNPLQIEERLAEINKAVKLNPTIKSAFDMALYDLLAKYAQMPLYALLGGKNDRQIFTDMTVSLNTPELMAAEALKFKSQGFHSIKVKLGTNKKDDVSRIEAIREAIGEEIPLRIDANQGWDCTTAIATLKALERYDIEHCEEPIPRWNSWDLVKVRNASPIPIMADESLFDEHDAFRLASMGACDYFNIKLSKSGGIHTALKITSIAEAAGIKLQVGCMSESRLALTALAHIVMARKNIVHFDMDSALMLSQDPVIGGIQYLENGEIVLPESIGIGADIEDNYLKQMEKIVI</sequence>
<dbReference type="Pfam" id="PF13378">
    <property type="entry name" value="MR_MLE_C"/>
    <property type="match status" value="1"/>
</dbReference>
<dbReference type="EMBL" id="FONY01000030">
    <property type="protein sequence ID" value="SFF39287.1"/>
    <property type="molecule type" value="Genomic_DNA"/>
</dbReference>
<keyword evidence="3 6" id="KW-0460">Magnesium</keyword>
<keyword evidence="2 6" id="KW-0479">Metal-binding</keyword>
<comment type="similarity">
    <text evidence="1 7">Belongs to the mandelate racemase/muconate lactonizing enzyme family.</text>
</comment>
<name>A0A1I2IDW8_9BACT</name>
<dbReference type="CDD" id="cd03319">
    <property type="entry name" value="L-Ala-DL-Glu_epimerase"/>
    <property type="match status" value="1"/>
</dbReference>
<dbReference type="GO" id="GO:0016855">
    <property type="term" value="F:racemase and epimerase activity, acting on amino acids and derivatives"/>
    <property type="evidence" value="ECO:0007669"/>
    <property type="project" value="UniProtKB-UniRule"/>
</dbReference>
<comment type="cofactor">
    <cofactor evidence="6 7">
        <name>Mg(2+)</name>
        <dbReference type="ChEBI" id="CHEBI:18420"/>
    </cofactor>
    <text evidence="6 7">Binds 1 Mg(2+) ion per subunit.</text>
</comment>
<dbReference type="Pfam" id="PF02746">
    <property type="entry name" value="MR_MLE_N"/>
    <property type="match status" value="1"/>
</dbReference>
<feature type="active site" description="Proton acceptor; specific for (S)-substrate epimerization" evidence="5">
    <location>
        <position position="269"/>
    </location>
</feature>
<dbReference type="InterPro" id="IPR013341">
    <property type="entry name" value="Mandelate_racemase_N_dom"/>
</dbReference>
<reference evidence="9 10" key="1">
    <citation type="submission" date="2016-10" db="EMBL/GenBank/DDBJ databases">
        <authorList>
            <person name="de Groot N.N."/>
        </authorList>
    </citation>
    <scope>NUCLEOTIDE SEQUENCE [LARGE SCALE GENOMIC DNA]</scope>
    <source>
        <strain>GEY</strain>
        <strain evidence="10">DSM 9560</strain>
    </source>
</reference>
<dbReference type="PANTHER" id="PTHR48073">
    <property type="entry name" value="O-SUCCINYLBENZOATE SYNTHASE-RELATED"/>
    <property type="match status" value="1"/>
</dbReference>
<feature type="domain" description="Mandelate racemase/muconate lactonizing enzyme C-terminal" evidence="8">
    <location>
        <begin position="145"/>
        <end position="241"/>
    </location>
</feature>
<evidence type="ECO:0000256" key="1">
    <source>
        <dbReference type="ARBA" id="ARBA00008031"/>
    </source>
</evidence>
<dbReference type="PANTHER" id="PTHR48073:SF2">
    <property type="entry name" value="O-SUCCINYLBENZOATE SYNTHASE"/>
    <property type="match status" value="1"/>
</dbReference>
<evidence type="ECO:0000259" key="8">
    <source>
        <dbReference type="SMART" id="SM00922"/>
    </source>
</evidence>
<dbReference type="SFLD" id="SFLDS00001">
    <property type="entry name" value="Enolase"/>
    <property type="match status" value="1"/>
</dbReference>
<dbReference type="InterPro" id="IPR036849">
    <property type="entry name" value="Enolase-like_C_sf"/>
</dbReference>
<feature type="binding site" evidence="6">
    <location>
        <position position="194"/>
    </location>
    <ligand>
        <name>Mg(2+)</name>
        <dbReference type="ChEBI" id="CHEBI:18420"/>
    </ligand>
</feature>
<dbReference type="Proteomes" id="UP000199513">
    <property type="component" value="Unassembled WGS sequence"/>
</dbReference>
<dbReference type="SUPFAM" id="SSF54826">
    <property type="entry name" value="Enolase N-terminal domain-like"/>
    <property type="match status" value="1"/>
</dbReference>
<dbReference type="InterPro" id="IPR034603">
    <property type="entry name" value="Dipeptide_epimerase"/>
</dbReference>
<evidence type="ECO:0000256" key="4">
    <source>
        <dbReference type="ARBA" id="ARBA00023235"/>
    </source>
</evidence>
<proteinExistence type="inferred from homology"/>
<dbReference type="SMART" id="SM00922">
    <property type="entry name" value="MR_MLE"/>
    <property type="match status" value="1"/>
</dbReference>
<keyword evidence="10" id="KW-1185">Reference proteome</keyword>